<dbReference type="SUPFAM" id="SSF161098">
    <property type="entry name" value="MetI-like"/>
    <property type="match status" value="1"/>
</dbReference>
<dbReference type="CDD" id="cd06261">
    <property type="entry name" value="TM_PBP2"/>
    <property type="match status" value="1"/>
</dbReference>
<feature type="transmembrane region" description="Helical" evidence="8">
    <location>
        <begin position="95"/>
        <end position="119"/>
    </location>
</feature>
<dbReference type="NCBIfam" id="TIGR00974">
    <property type="entry name" value="3a0107s02c"/>
    <property type="match status" value="1"/>
</dbReference>
<dbReference type="Proteomes" id="UP000184128">
    <property type="component" value="Unassembled WGS sequence"/>
</dbReference>
<keyword evidence="3" id="KW-0813">Transport</keyword>
<organism evidence="10 11">
    <name type="scientific">Atopostipes suicloacalis DSM 15692</name>
    <dbReference type="NCBI Taxonomy" id="1121025"/>
    <lineage>
        <taxon>Bacteria</taxon>
        <taxon>Bacillati</taxon>
        <taxon>Bacillota</taxon>
        <taxon>Bacilli</taxon>
        <taxon>Lactobacillales</taxon>
        <taxon>Carnobacteriaceae</taxon>
        <taxon>Atopostipes</taxon>
    </lineage>
</organism>
<proteinExistence type="inferred from homology"/>
<keyword evidence="11" id="KW-1185">Reference proteome</keyword>
<feature type="domain" description="ABC transmembrane type-1" evidence="9">
    <location>
        <begin position="57"/>
        <end position="260"/>
    </location>
</feature>
<protein>
    <recommendedName>
        <fullName evidence="8">Phosphate transport system permease protein PstA</fullName>
    </recommendedName>
</protein>
<comment type="similarity">
    <text evidence="2 8">Belongs to the binding-protein-dependent transport system permease family. CysTW subfamily.</text>
</comment>
<dbReference type="InterPro" id="IPR000515">
    <property type="entry name" value="MetI-like"/>
</dbReference>
<keyword evidence="5 8" id="KW-0812">Transmembrane</keyword>
<evidence type="ECO:0000259" key="9">
    <source>
        <dbReference type="PROSITE" id="PS50928"/>
    </source>
</evidence>
<evidence type="ECO:0000256" key="4">
    <source>
        <dbReference type="ARBA" id="ARBA00022475"/>
    </source>
</evidence>
<dbReference type="InterPro" id="IPR035906">
    <property type="entry name" value="MetI-like_sf"/>
</dbReference>
<keyword evidence="7 8" id="KW-0472">Membrane</keyword>
<dbReference type="Pfam" id="PF00528">
    <property type="entry name" value="BPD_transp_1"/>
    <property type="match status" value="1"/>
</dbReference>
<dbReference type="Gene3D" id="1.10.3720.10">
    <property type="entry name" value="MetI-like"/>
    <property type="match status" value="1"/>
</dbReference>
<dbReference type="GO" id="GO:0005886">
    <property type="term" value="C:plasma membrane"/>
    <property type="evidence" value="ECO:0007669"/>
    <property type="project" value="UniProtKB-SubCell"/>
</dbReference>
<dbReference type="STRING" id="1121025.SAMN02745249_00053"/>
<evidence type="ECO:0000256" key="7">
    <source>
        <dbReference type="ARBA" id="ARBA00023136"/>
    </source>
</evidence>
<feature type="transmembrane region" description="Helical" evidence="8">
    <location>
        <begin position="12"/>
        <end position="31"/>
    </location>
</feature>
<evidence type="ECO:0000313" key="10">
    <source>
        <dbReference type="EMBL" id="SHE27597.1"/>
    </source>
</evidence>
<evidence type="ECO:0000256" key="2">
    <source>
        <dbReference type="ARBA" id="ARBA00007069"/>
    </source>
</evidence>
<evidence type="ECO:0000256" key="3">
    <source>
        <dbReference type="ARBA" id="ARBA00022448"/>
    </source>
</evidence>
<evidence type="ECO:0000256" key="5">
    <source>
        <dbReference type="ARBA" id="ARBA00022692"/>
    </source>
</evidence>
<dbReference type="GO" id="GO:0005315">
    <property type="term" value="F:phosphate transmembrane transporter activity"/>
    <property type="evidence" value="ECO:0007669"/>
    <property type="project" value="InterPro"/>
</dbReference>
<name>A0A1M4S6F9_9LACT</name>
<dbReference type="PROSITE" id="PS50928">
    <property type="entry name" value="ABC_TM1"/>
    <property type="match status" value="1"/>
</dbReference>
<keyword evidence="4 8" id="KW-1003">Cell membrane</keyword>
<dbReference type="EMBL" id="FQUF01000002">
    <property type="protein sequence ID" value="SHE27597.1"/>
    <property type="molecule type" value="Genomic_DNA"/>
</dbReference>
<sequence length="272" mass="28977">MNKSKMARGLVYFGASVTFGVLGFIVLFILIKGVPHITPSLFAWNYTTENVSLMPALITTLYVIGGSLLVATPIGVFTAIYLVEYADRSKFVVKVISMAIDTLSAVPSIVYGLFGFLFFVTFLGFQFSLLAGIMTTTIMVLPLIIRSTEEALISVDMSLRQASFALGAGKLRTIFNVVLPVAMPGILSGVILAIGRIIGESAALIYTLGSSTNLPHSVFSSGRTLAVHMYILSSEGFYVNEAYATAVILLILVLALNGLSTLIGRKLAGGGK</sequence>
<evidence type="ECO:0000313" key="11">
    <source>
        <dbReference type="Proteomes" id="UP000184128"/>
    </source>
</evidence>
<reference evidence="10 11" key="1">
    <citation type="submission" date="2016-11" db="EMBL/GenBank/DDBJ databases">
        <authorList>
            <person name="Jaros S."/>
            <person name="Januszkiewicz K."/>
            <person name="Wedrychowicz H."/>
        </authorList>
    </citation>
    <scope>NUCLEOTIDE SEQUENCE [LARGE SCALE GENOMIC DNA]</scope>
    <source>
        <strain evidence="10 11">DSM 15692</strain>
    </source>
</reference>
<feature type="transmembrane region" description="Helical" evidence="8">
    <location>
        <begin position="242"/>
        <end position="263"/>
    </location>
</feature>
<feature type="transmembrane region" description="Helical" evidence="8">
    <location>
        <begin position="174"/>
        <end position="198"/>
    </location>
</feature>
<keyword evidence="6 8" id="KW-1133">Transmembrane helix</keyword>
<dbReference type="AlphaFoldDB" id="A0A1M4S6F9"/>
<feature type="transmembrane region" description="Helical" evidence="8">
    <location>
        <begin position="51"/>
        <end position="83"/>
    </location>
</feature>
<dbReference type="InterPro" id="IPR005672">
    <property type="entry name" value="Phosphate_PstA"/>
</dbReference>
<feature type="transmembrane region" description="Helical" evidence="8">
    <location>
        <begin position="125"/>
        <end position="145"/>
    </location>
</feature>
<evidence type="ECO:0000256" key="6">
    <source>
        <dbReference type="ARBA" id="ARBA00022989"/>
    </source>
</evidence>
<dbReference type="PANTHER" id="PTHR43470:SF3">
    <property type="entry name" value="PHOSPHATE TRANSPORT SYSTEM PERMEASE PROTEIN PSTA-RELATED"/>
    <property type="match status" value="1"/>
</dbReference>
<dbReference type="GO" id="GO:0035435">
    <property type="term" value="P:phosphate ion transmembrane transport"/>
    <property type="evidence" value="ECO:0007669"/>
    <property type="project" value="InterPro"/>
</dbReference>
<gene>
    <name evidence="10" type="ORF">SAMN02745249_00053</name>
</gene>
<dbReference type="OrthoDB" id="9807065at2"/>
<dbReference type="PANTHER" id="PTHR43470">
    <property type="entry name" value="PHOSPHATE TRANSPORT SYSTEM PERMEASE PROTEIN PSTA-RELATED"/>
    <property type="match status" value="1"/>
</dbReference>
<comment type="subcellular location">
    <subcellularLocation>
        <location evidence="1 8">Cell membrane</location>
        <topology evidence="1 8">Multi-pass membrane protein</topology>
    </subcellularLocation>
</comment>
<evidence type="ECO:0000256" key="1">
    <source>
        <dbReference type="ARBA" id="ARBA00004651"/>
    </source>
</evidence>
<evidence type="ECO:0000256" key="8">
    <source>
        <dbReference type="RuleBase" id="RU363043"/>
    </source>
</evidence>
<accession>A0A1M4S6F9</accession>